<comment type="caution">
    <text evidence="5">The sequence shown here is derived from an EMBL/GenBank/DDBJ whole genome shotgun (WGS) entry which is preliminary data.</text>
</comment>
<keyword evidence="6" id="KW-1185">Reference proteome</keyword>
<dbReference type="SUPFAM" id="SSF46689">
    <property type="entry name" value="Homeodomain-like"/>
    <property type="match status" value="1"/>
</dbReference>
<dbReference type="InterPro" id="IPR009057">
    <property type="entry name" value="Homeodomain-like_sf"/>
</dbReference>
<dbReference type="Pfam" id="PF12833">
    <property type="entry name" value="HTH_18"/>
    <property type="match status" value="1"/>
</dbReference>
<dbReference type="EMBL" id="BMLK01000051">
    <property type="protein sequence ID" value="GGN62686.1"/>
    <property type="molecule type" value="Genomic_DNA"/>
</dbReference>
<dbReference type="Proteomes" id="UP000605099">
    <property type="component" value="Unassembled WGS sequence"/>
</dbReference>
<accession>A0ABQ2K3A8</accession>
<proteinExistence type="predicted"/>
<evidence type="ECO:0000256" key="2">
    <source>
        <dbReference type="ARBA" id="ARBA00023125"/>
    </source>
</evidence>
<dbReference type="PANTHER" id="PTHR47894">
    <property type="entry name" value="HTH-TYPE TRANSCRIPTIONAL REGULATOR GADX"/>
    <property type="match status" value="1"/>
</dbReference>
<gene>
    <name evidence="5" type="ORF">GCM10011349_46580</name>
</gene>
<keyword evidence="3" id="KW-0804">Transcription</keyword>
<dbReference type="Gene3D" id="1.10.10.60">
    <property type="entry name" value="Homeodomain-like"/>
    <property type="match status" value="1"/>
</dbReference>
<evidence type="ECO:0000259" key="4">
    <source>
        <dbReference type="PROSITE" id="PS01124"/>
    </source>
</evidence>
<organism evidence="5 6">
    <name type="scientific">Novosphingobium indicum</name>
    <dbReference type="NCBI Taxonomy" id="462949"/>
    <lineage>
        <taxon>Bacteria</taxon>
        <taxon>Pseudomonadati</taxon>
        <taxon>Pseudomonadota</taxon>
        <taxon>Alphaproteobacteria</taxon>
        <taxon>Sphingomonadales</taxon>
        <taxon>Sphingomonadaceae</taxon>
        <taxon>Novosphingobium</taxon>
    </lineage>
</organism>
<evidence type="ECO:0000256" key="3">
    <source>
        <dbReference type="ARBA" id="ARBA00023163"/>
    </source>
</evidence>
<evidence type="ECO:0000313" key="5">
    <source>
        <dbReference type="EMBL" id="GGN62686.1"/>
    </source>
</evidence>
<evidence type="ECO:0000256" key="1">
    <source>
        <dbReference type="ARBA" id="ARBA00023015"/>
    </source>
</evidence>
<name>A0ABQ2K3A8_9SPHN</name>
<dbReference type="PROSITE" id="PS01124">
    <property type="entry name" value="HTH_ARAC_FAMILY_2"/>
    <property type="match status" value="1"/>
</dbReference>
<feature type="domain" description="HTH araC/xylS-type" evidence="4">
    <location>
        <begin position="1"/>
        <end position="80"/>
    </location>
</feature>
<dbReference type="InterPro" id="IPR018060">
    <property type="entry name" value="HTH_AraC"/>
</dbReference>
<keyword evidence="1" id="KW-0805">Transcription regulation</keyword>
<dbReference type="PANTHER" id="PTHR47894:SF4">
    <property type="entry name" value="HTH-TYPE TRANSCRIPTIONAL REGULATOR GADX"/>
    <property type="match status" value="1"/>
</dbReference>
<sequence length="84" mass="10135">MIARAMNLHNRTLRRRLKQEGSSFQEVKDEVRRDLALYYLERTELDFRRISEKLGFAEQSIFSRNCRRWFGQSPGEIRRTLSGR</sequence>
<reference evidence="6" key="1">
    <citation type="journal article" date="2019" name="Int. J. Syst. Evol. Microbiol.">
        <title>The Global Catalogue of Microorganisms (GCM) 10K type strain sequencing project: providing services to taxonomists for standard genome sequencing and annotation.</title>
        <authorList>
            <consortium name="The Broad Institute Genomics Platform"/>
            <consortium name="The Broad Institute Genome Sequencing Center for Infectious Disease"/>
            <person name="Wu L."/>
            <person name="Ma J."/>
        </authorList>
    </citation>
    <scope>NUCLEOTIDE SEQUENCE [LARGE SCALE GENOMIC DNA]</scope>
    <source>
        <strain evidence="6">CGMCC 1.6784</strain>
    </source>
</reference>
<keyword evidence="2" id="KW-0238">DNA-binding</keyword>
<protein>
    <recommendedName>
        <fullName evidence="4">HTH araC/xylS-type domain-containing protein</fullName>
    </recommendedName>
</protein>
<dbReference type="SMART" id="SM00342">
    <property type="entry name" value="HTH_ARAC"/>
    <property type="match status" value="1"/>
</dbReference>
<evidence type="ECO:0000313" key="6">
    <source>
        <dbReference type="Proteomes" id="UP000605099"/>
    </source>
</evidence>